<feature type="transmembrane region" description="Helical" evidence="9">
    <location>
        <begin position="197"/>
        <end position="220"/>
    </location>
</feature>
<dbReference type="GO" id="GO:0006123">
    <property type="term" value="P:mitochondrial electron transport, cytochrome c to oxygen"/>
    <property type="evidence" value="ECO:0007669"/>
    <property type="project" value="TreeGrafter"/>
</dbReference>
<evidence type="ECO:0000256" key="6">
    <source>
        <dbReference type="ARBA" id="ARBA00022989"/>
    </source>
</evidence>
<evidence type="ECO:0000256" key="8">
    <source>
        <dbReference type="RuleBase" id="RU003375"/>
    </source>
</evidence>
<keyword evidence="4 8" id="KW-0812">Transmembrane</keyword>
<name>A0A7R7UNH2_9ACAR</name>
<evidence type="ECO:0000313" key="11">
    <source>
        <dbReference type="EMBL" id="BCR02923.1"/>
    </source>
</evidence>
<feature type="transmembrane region" description="Helical" evidence="9">
    <location>
        <begin position="240"/>
        <end position="259"/>
    </location>
</feature>
<dbReference type="AlphaFoldDB" id="A0A7R7UNH2"/>
<feature type="transmembrane region" description="Helical" evidence="9">
    <location>
        <begin position="41"/>
        <end position="58"/>
    </location>
</feature>
<dbReference type="Gene3D" id="1.20.120.80">
    <property type="entry name" value="Cytochrome c oxidase, subunit III, four-helix bundle"/>
    <property type="match status" value="1"/>
</dbReference>
<evidence type="ECO:0000256" key="7">
    <source>
        <dbReference type="ARBA" id="ARBA00023136"/>
    </source>
</evidence>
<keyword evidence="8 11" id="KW-0496">Mitochondrion</keyword>
<evidence type="ECO:0000256" key="2">
    <source>
        <dbReference type="ARBA" id="ARBA00010581"/>
    </source>
</evidence>
<dbReference type="GO" id="GO:0004129">
    <property type="term" value="F:cytochrome-c oxidase activity"/>
    <property type="evidence" value="ECO:0007669"/>
    <property type="project" value="InterPro"/>
</dbReference>
<evidence type="ECO:0000256" key="4">
    <source>
        <dbReference type="ARBA" id="ARBA00022692"/>
    </source>
</evidence>
<dbReference type="EMBL" id="LC601993">
    <property type="protein sequence ID" value="BCR02923.1"/>
    <property type="molecule type" value="Genomic_DNA"/>
</dbReference>
<comment type="similarity">
    <text evidence="2 8">Belongs to the cytochrome c oxidase subunit 3 family.</text>
</comment>
<proteinExistence type="inferred from homology"/>
<comment type="subcellular location">
    <subcellularLocation>
        <location evidence="1">Membrane</location>
        <topology evidence="1">Multi-pass membrane protein</topology>
    </subcellularLocation>
</comment>
<dbReference type="PROSITE" id="PS50253">
    <property type="entry name" value="COX3"/>
    <property type="match status" value="1"/>
</dbReference>
<dbReference type="InterPro" id="IPR035973">
    <property type="entry name" value="Cyt_c_oxidase_su3-like_sf"/>
</dbReference>
<dbReference type="CDD" id="cd01665">
    <property type="entry name" value="Cyt_c_Oxidase_III"/>
    <property type="match status" value="1"/>
</dbReference>
<feature type="transmembrane region" description="Helical" evidence="9">
    <location>
        <begin position="12"/>
        <end position="35"/>
    </location>
</feature>
<dbReference type="PANTHER" id="PTHR11403:SF7">
    <property type="entry name" value="CYTOCHROME C OXIDASE SUBUNIT 3"/>
    <property type="match status" value="1"/>
</dbReference>
<keyword evidence="6 9" id="KW-1133">Transmembrane helix</keyword>
<feature type="domain" description="Heme-copper oxidase subunit III family profile" evidence="10">
    <location>
        <begin position="4"/>
        <end position="261"/>
    </location>
</feature>
<feature type="transmembrane region" description="Helical" evidence="9">
    <location>
        <begin position="79"/>
        <end position="102"/>
    </location>
</feature>
<geneLocation type="mitochondrion" evidence="11"/>
<comment type="function">
    <text evidence="8">Component of the cytochrome c oxidase, the last enzyme in the mitochondrial electron transport chain which drives oxidative phosphorylation. The respiratory chain contains 3 multisubunit complexes succinate dehydrogenase (complex II, CII), ubiquinol-cytochrome c oxidoreductase (cytochrome b-c1 complex, complex III, CIII) and cytochrome c oxidase (complex IV, CIV), that cooperate to transfer electrons derived from NADH and succinate to molecular oxygen, creating an electrochemical gradient over the inner membrane that drives transmembrane transport and the ATP synthase. Cytochrome c oxidase is the component of the respiratory chain that catalyzes the reduction of oxygen to water. Electrons originating from reduced cytochrome c in the intermembrane space (IMS) are transferred via the dinuclear copper A center (CU(A)) of subunit 2 and heme A of subunit 1 to the active site in subunit 1, a binuclear center (BNC) formed by heme A3 and copper B (CU(B)). The BNC reduces molecular oxygen to 2 water molecules using 4 electrons from cytochrome c in the IMS and 4 protons from the mitochondrial matrix.</text>
</comment>
<dbReference type="InterPro" id="IPR033945">
    <property type="entry name" value="Cyt_c_oxase_su3_dom"/>
</dbReference>
<accession>A0A7R7UNH2</accession>
<reference evidence="11" key="2">
    <citation type="submission" date="2021-01" db="EMBL/GenBank/DDBJ databases">
        <authorList>
            <person name="Hiruta S."/>
            <person name="Waki T."/>
            <person name="Shimano S."/>
        </authorList>
    </citation>
    <scope>NUCLEOTIDE SEQUENCE</scope>
    <source>
        <strain evidence="11">DaiDaiSG01</strain>
    </source>
</reference>
<keyword evidence="5" id="KW-1278">Translocase</keyword>
<evidence type="ECO:0000256" key="9">
    <source>
        <dbReference type="SAM" id="Phobius"/>
    </source>
</evidence>
<reference evidence="11" key="1">
    <citation type="submission" date="2021-01" db="EMBL/GenBank/DDBJ databases">
        <title>Complete mitochondrial genomes of snail mite Riccardoella tokyoensis and R. reaumuri (Acariformes: Prostigmata: Ereynetidae).</title>
        <authorList>
            <person name="Hiruta S.F."/>
            <person name="Waki T."/>
            <person name="Shimano S."/>
        </authorList>
    </citation>
    <scope>NUCLEOTIDE SEQUENCE</scope>
    <source>
        <strain evidence="11">DaiDaiSG01</strain>
    </source>
</reference>
<feature type="transmembrane region" description="Helical" evidence="9">
    <location>
        <begin position="127"/>
        <end position="147"/>
    </location>
</feature>
<organism evidence="11">
    <name type="scientific">Riccardoella reaumuri</name>
    <dbReference type="NCBI Taxonomy" id="2803873"/>
    <lineage>
        <taxon>Eukaryota</taxon>
        <taxon>Metazoa</taxon>
        <taxon>Ecdysozoa</taxon>
        <taxon>Arthropoda</taxon>
        <taxon>Chelicerata</taxon>
        <taxon>Arachnida</taxon>
        <taxon>Acari</taxon>
        <taxon>Acariformes</taxon>
        <taxon>Trombidiformes</taxon>
        <taxon>Prostigmata</taxon>
        <taxon>Eupodina</taxon>
        <taxon>Tydeoidea</taxon>
        <taxon>Ereynetidae</taxon>
        <taxon>Riccardoella</taxon>
    </lineage>
</organism>
<dbReference type="InterPro" id="IPR000298">
    <property type="entry name" value="Cyt_c_oxidase-like_su3"/>
</dbReference>
<sequence length="261" mass="30893">MKNKFHKFHMITLSPWPLINSLMALNLVSSMIYMFMYKSSSFMMMNMMIMMITASLWWKDIIRESLSQGAHHMMIIKGLKMGMILFITSEVFFFISFFWAYFHSMLSPTMEIGAIWPPMNINLFNPMNVPLLNTIILISSGVSITWSHHSMMKMNKKESIISMFMTIMLGLTFSLLQLMEYYQAPFSMSDSIYSSTFFLSTGFHGLHVIIGSIFLMVTFIRMLKNSINKNHMISFEFSAWYWHFVDIVWLFLYLSIYWWTY</sequence>
<dbReference type="InterPro" id="IPR013833">
    <property type="entry name" value="Cyt_c_oxidase_su3_a-hlx"/>
</dbReference>
<evidence type="ECO:0000256" key="1">
    <source>
        <dbReference type="ARBA" id="ARBA00004141"/>
    </source>
</evidence>
<protein>
    <recommendedName>
        <fullName evidence="3 8">Cytochrome c oxidase subunit 3</fullName>
    </recommendedName>
</protein>
<dbReference type="SUPFAM" id="SSF81452">
    <property type="entry name" value="Cytochrome c oxidase subunit III-like"/>
    <property type="match status" value="1"/>
</dbReference>
<feature type="transmembrane region" description="Helical" evidence="9">
    <location>
        <begin position="159"/>
        <end position="177"/>
    </location>
</feature>
<dbReference type="GO" id="GO:0005739">
    <property type="term" value="C:mitochondrion"/>
    <property type="evidence" value="ECO:0007669"/>
    <property type="project" value="TreeGrafter"/>
</dbReference>
<evidence type="ECO:0000259" key="10">
    <source>
        <dbReference type="PROSITE" id="PS50253"/>
    </source>
</evidence>
<evidence type="ECO:0000256" key="3">
    <source>
        <dbReference type="ARBA" id="ARBA00015944"/>
    </source>
</evidence>
<evidence type="ECO:0000256" key="5">
    <source>
        <dbReference type="ARBA" id="ARBA00022967"/>
    </source>
</evidence>
<dbReference type="GO" id="GO:0016020">
    <property type="term" value="C:membrane"/>
    <property type="evidence" value="ECO:0007669"/>
    <property type="project" value="UniProtKB-SubCell"/>
</dbReference>
<dbReference type="PANTHER" id="PTHR11403">
    <property type="entry name" value="CYTOCHROME C OXIDASE SUBUNIT III"/>
    <property type="match status" value="1"/>
</dbReference>
<dbReference type="FunFam" id="1.20.120.80:FF:000002">
    <property type="entry name" value="Cytochrome c oxidase subunit 3"/>
    <property type="match status" value="1"/>
</dbReference>
<dbReference type="InterPro" id="IPR024791">
    <property type="entry name" value="Cyt_c/ubiquinol_Oxase_su3"/>
</dbReference>
<dbReference type="Gene3D" id="1.10.287.70">
    <property type="match status" value="1"/>
</dbReference>
<keyword evidence="7 9" id="KW-0472">Membrane</keyword>
<gene>
    <name evidence="11" type="primary">COX3</name>
</gene>
<dbReference type="Pfam" id="PF00510">
    <property type="entry name" value="COX3"/>
    <property type="match status" value="1"/>
</dbReference>